<dbReference type="Pfam" id="PF00536">
    <property type="entry name" value="SAM_1"/>
    <property type="match status" value="1"/>
</dbReference>
<accession>A0A1L7XX58</accession>
<evidence type="ECO:0000313" key="3">
    <source>
        <dbReference type="EMBL" id="CZR69580.1"/>
    </source>
</evidence>
<dbReference type="Gene3D" id="1.10.150.50">
    <property type="entry name" value="Transcription Factor, Ets-1"/>
    <property type="match status" value="1"/>
</dbReference>
<evidence type="ECO:0000259" key="2">
    <source>
        <dbReference type="Pfam" id="PF00536"/>
    </source>
</evidence>
<feature type="compositionally biased region" description="Basic and acidic residues" evidence="1">
    <location>
        <begin position="75"/>
        <end position="97"/>
    </location>
</feature>
<protein>
    <recommendedName>
        <fullName evidence="2">SAM domain-containing protein</fullName>
    </recommendedName>
</protein>
<organism evidence="3 4">
    <name type="scientific">Phialocephala subalpina</name>
    <dbReference type="NCBI Taxonomy" id="576137"/>
    <lineage>
        <taxon>Eukaryota</taxon>
        <taxon>Fungi</taxon>
        <taxon>Dikarya</taxon>
        <taxon>Ascomycota</taxon>
        <taxon>Pezizomycotina</taxon>
        <taxon>Leotiomycetes</taxon>
        <taxon>Helotiales</taxon>
        <taxon>Mollisiaceae</taxon>
        <taxon>Phialocephala</taxon>
        <taxon>Phialocephala fortinii species complex</taxon>
    </lineage>
</organism>
<feature type="domain" description="SAM" evidence="2">
    <location>
        <begin position="10"/>
        <end position="59"/>
    </location>
</feature>
<dbReference type="Proteomes" id="UP000184330">
    <property type="component" value="Unassembled WGS sequence"/>
</dbReference>
<dbReference type="InterPro" id="IPR013761">
    <property type="entry name" value="SAM/pointed_sf"/>
</dbReference>
<dbReference type="SUPFAM" id="SSF47769">
    <property type="entry name" value="SAM/Pointed domain"/>
    <property type="match status" value="1"/>
</dbReference>
<evidence type="ECO:0000313" key="4">
    <source>
        <dbReference type="Proteomes" id="UP000184330"/>
    </source>
</evidence>
<feature type="region of interest" description="Disordered" evidence="1">
    <location>
        <begin position="65"/>
        <end position="125"/>
    </location>
</feature>
<proteinExistence type="predicted"/>
<evidence type="ECO:0000256" key="1">
    <source>
        <dbReference type="SAM" id="MobiDB-lite"/>
    </source>
</evidence>
<dbReference type="EMBL" id="FJOG01000074">
    <property type="protein sequence ID" value="CZR69580.1"/>
    <property type="molecule type" value="Genomic_DNA"/>
</dbReference>
<keyword evidence="4" id="KW-1185">Reference proteome</keyword>
<dbReference type="AlphaFoldDB" id="A0A1L7XX58"/>
<dbReference type="OrthoDB" id="1919336at2759"/>
<dbReference type="STRING" id="576137.A0A1L7XX58"/>
<reference evidence="3 4" key="1">
    <citation type="submission" date="2016-03" db="EMBL/GenBank/DDBJ databases">
        <authorList>
            <person name="Ploux O."/>
        </authorList>
    </citation>
    <scope>NUCLEOTIDE SEQUENCE [LARGE SCALE GENOMIC DNA]</scope>
    <source>
        <strain evidence="3 4">UAMH 11012</strain>
    </source>
</reference>
<gene>
    <name evidence="3" type="ORF">PAC_19480</name>
</gene>
<sequence>MTELGNIFAKLGVSQHLYDFLEQGFDTWETILDITESDFDALGVKLGHRKMLQRKIATSKGLSWDRALASPRNMPGDDRQLDKQRGVDSKVENKDGSDTSQGAKRKYRRHAKPDENTWSRANIGL</sequence>
<dbReference type="InterPro" id="IPR001660">
    <property type="entry name" value="SAM"/>
</dbReference>
<name>A0A1L7XX58_9HELO</name>